<evidence type="ECO:0000256" key="5">
    <source>
        <dbReference type="ARBA" id="ARBA00022679"/>
    </source>
</evidence>
<dbReference type="FunFam" id="1.10.10.10:FF:000214">
    <property type="entry name" value="Methylated-DNA--protein-cysteine methyltransferase"/>
    <property type="match status" value="1"/>
</dbReference>
<dbReference type="GO" id="GO:0032259">
    <property type="term" value="P:methylation"/>
    <property type="evidence" value="ECO:0007669"/>
    <property type="project" value="UniProtKB-KW"/>
</dbReference>
<reference evidence="10 11" key="1">
    <citation type="submission" date="2014-07" db="EMBL/GenBank/DDBJ databases">
        <authorList>
            <person name="McCorrison J."/>
            <person name="Sanka R."/>
            <person name="Torralba M."/>
            <person name="Gillis M."/>
            <person name="Haft D.H."/>
            <person name="Methe B."/>
            <person name="Sutton G."/>
            <person name="Nelson K.E."/>
        </authorList>
    </citation>
    <scope>NUCLEOTIDE SEQUENCE [LARGE SCALE GENOMIC DNA]</scope>
    <source>
        <strain evidence="10 11">DNF00314</strain>
    </source>
</reference>
<evidence type="ECO:0000256" key="2">
    <source>
        <dbReference type="ARBA" id="ARBA00008711"/>
    </source>
</evidence>
<dbReference type="eggNOG" id="COG0350">
    <property type="taxonomic scope" value="Bacteria"/>
</dbReference>
<dbReference type="InterPro" id="IPR014048">
    <property type="entry name" value="MethylDNA_cys_MeTrfase_DNA-bd"/>
</dbReference>
<evidence type="ECO:0000256" key="4">
    <source>
        <dbReference type="ARBA" id="ARBA00022603"/>
    </source>
</evidence>
<dbReference type="GO" id="GO:0003908">
    <property type="term" value="F:methylated-DNA-[protein]-cysteine S-methyltransferase activity"/>
    <property type="evidence" value="ECO:0007669"/>
    <property type="project" value="UniProtKB-EC"/>
</dbReference>
<keyword evidence="6" id="KW-0227">DNA damage</keyword>
<keyword evidence="5" id="KW-0808">Transferase</keyword>
<comment type="catalytic activity">
    <reaction evidence="8">
        <text>a 6-O-methyl-2'-deoxyguanosine in DNA + L-cysteinyl-[protein] = S-methyl-L-cysteinyl-[protein] + a 2'-deoxyguanosine in DNA</text>
        <dbReference type="Rhea" id="RHEA:24000"/>
        <dbReference type="Rhea" id="RHEA-COMP:10131"/>
        <dbReference type="Rhea" id="RHEA-COMP:10132"/>
        <dbReference type="Rhea" id="RHEA-COMP:11367"/>
        <dbReference type="Rhea" id="RHEA-COMP:11368"/>
        <dbReference type="ChEBI" id="CHEBI:29950"/>
        <dbReference type="ChEBI" id="CHEBI:82612"/>
        <dbReference type="ChEBI" id="CHEBI:85445"/>
        <dbReference type="ChEBI" id="CHEBI:85448"/>
        <dbReference type="EC" id="2.1.1.63"/>
    </reaction>
</comment>
<evidence type="ECO:0000256" key="6">
    <source>
        <dbReference type="ARBA" id="ARBA00022763"/>
    </source>
</evidence>
<comment type="caution">
    <text evidence="10">The sequence shown here is derived from an EMBL/GenBank/DDBJ whole genome shotgun (WGS) entry which is preliminary data.</text>
</comment>
<comment type="similarity">
    <text evidence="2">Belongs to the MGMT family.</text>
</comment>
<dbReference type="Gene3D" id="1.10.10.10">
    <property type="entry name" value="Winged helix-like DNA-binding domain superfamily/Winged helix DNA-binding domain"/>
    <property type="match status" value="1"/>
</dbReference>
<proteinExistence type="inferred from homology"/>
<protein>
    <recommendedName>
        <fullName evidence="3">methylated-DNA--[protein]-cysteine S-methyltransferase</fullName>
        <ecNumber evidence="3">2.1.1.63</ecNumber>
    </recommendedName>
</protein>
<organism evidence="10 11">
    <name type="scientific">Veillonella montpellierensis DNF00314</name>
    <dbReference type="NCBI Taxonomy" id="1401067"/>
    <lineage>
        <taxon>Bacteria</taxon>
        <taxon>Bacillati</taxon>
        <taxon>Bacillota</taxon>
        <taxon>Negativicutes</taxon>
        <taxon>Veillonellales</taxon>
        <taxon>Veillonellaceae</taxon>
        <taxon>Veillonella</taxon>
    </lineage>
</organism>
<evidence type="ECO:0000256" key="3">
    <source>
        <dbReference type="ARBA" id="ARBA00011918"/>
    </source>
</evidence>
<dbReference type="SUPFAM" id="SSF53155">
    <property type="entry name" value="Methylated DNA-protein cysteine methyltransferase domain"/>
    <property type="match status" value="1"/>
</dbReference>
<feature type="domain" description="Methylated-DNA-[protein]-cysteine S-methyltransferase DNA binding" evidence="9">
    <location>
        <begin position="80"/>
        <end position="165"/>
    </location>
</feature>
<gene>
    <name evidence="10" type="ORF">HMPREF0872_01930</name>
</gene>
<dbReference type="PROSITE" id="PS00374">
    <property type="entry name" value="MGMT"/>
    <property type="match status" value="1"/>
</dbReference>
<dbReference type="InterPro" id="IPR036631">
    <property type="entry name" value="MGMT_N_sf"/>
</dbReference>
<dbReference type="InterPro" id="IPR036217">
    <property type="entry name" value="MethylDNA_cys_MeTrfase_DNAb"/>
</dbReference>
<dbReference type="Pfam" id="PF01035">
    <property type="entry name" value="DNA_binding_1"/>
    <property type="match status" value="1"/>
</dbReference>
<keyword evidence="11" id="KW-1185">Reference proteome</keyword>
<evidence type="ECO:0000313" key="10">
    <source>
        <dbReference type="EMBL" id="KGF47873.1"/>
    </source>
</evidence>
<keyword evidence="4" id="KW-0489">Methyltransferase</keyword>
<keyword evidence="7" id="KW-0234">DNA repair</keyword>
<dbReference type="Proteomes" id="UP000029628">
    <property type="component" value="Unassembled WGS sequence"/>
</dbReference>
<dbReference type="NCBIfam" id="TIGR00589">
    <property type="entry name" value="ogt"/>
    <property type="match status" value="1"/>
</dbReference>
<dbReference type="GO" id="GO:0006281">
    <property type="term" value="P:DNA repair"/>
    <property type="evidence" value="ECO:0007669"/>
    <property type="project" value="UniProtKB-KW"/>
</dbReference>
<dbReference type="EC" id="2.1.1.63" evidence="3"/>
<evidence type="ECO:0000256" key="7">
    <source>
        <dbReference type="ARBA" id="ARBA00023204"/>
    </source>
</evidence>
<dbReference type="SUPFAM" id="SSF46767">
    <property type="entry name" value="Methylated DNA-protein cysteine methyltransferase, C-terminal domain"/>
    <property type="match status" value="1"/>
</dbReference>
<comment type="catalytic activity">
    <reaction evidence="1">
        <text>a 4-O-methyl-thymidine in DNA + L-cysteinyl-[protein] = a thymidine in DNA + S-methyl-L-cysteinyl-[protein]</text>
        <dbReference type="Rhea" id="RHEA:53428"/>
        <dbReference type="Rhea" id="RHEA-COMP:10131"/>
        <dbReference type="Rhea" id="RHEA-COMP:10132"/>
        <dbReference type="Rhea" id="RHEA-COMP:13555"/>
        <dbReference type="Rhea" id="RHEA-COMP:13556"/>
        <dbReference type="ChEBI" id="CHEBI:29950"/>
        <dbReference type="ChEBI" id="CHEBI:82612"/>
        <dbReference type="ChEBI" id="CHEBI:137386"/>
        <dbReference type="ChEBI" id="CHEBI:137387"/>
        <dbReference type="EC" id="2.1.1.63"/>
    </reaction>
</comment>
<dbReference type="AlphaFoldDB" id="A0A096ALC9"/>
<dbReference type="EMBL" id="JRNT01000006">
    <property type="protein sequence ID" value="KGF47873.1"/>
    <property type="molecule type" value="Genomic_DNA"/>
</dbReference>
<name>A0A096ALC9_9FIRM</name>
<evidence type="ECO:0000256" key="1">
    <source>
        <dbReference type="ARBA" id="ARBA00001286"/>
    </source>
</evidence>
<dbReference type="CDD" id="cd06445">
    <property type="entry name" value="ATase"/>
    <property type="match status" value="1"/>
</dbReference>
<accession>A0A096ALC9</accession>
<evidence type="ECO:0000259" key="9">
    <source>
        <dbReference type="Pfam" id="PF01035"/>
    </source>
</evidence>
<dbReference type="PANTHER" id="PTHR10815:SF5">
    <property type="entry name" value="METHYLATED-DNA--PROTEIN-CYSTEINE METHYLTRANSFERASE"/>
    <property type="match status" value="1"/>
</dbReference>
<dbReference type="PANTHER" id="PTHR10815">
    <property type="entry name" value="METHYLATED-DNA--PROTEIN-CYSTEINE METHYLTRANSFERASE"/>
    <property type="match status" value="1"/>
</dbReference>
<sequence length="167" mass="18636">MIYHYQYKTPIFTTINLYATERNLVGLTLPTQTYLMNDPIYTIHKVHENTALLETCNWLSIYLQGRSPSFLPPIAPIGNSFQKTVWQELLTIPYGTTTTYGTVAKKVAILLKKSRMSPQAIGRAVGHNPIPIIIPCHRVIGCQGRLVGYNGGVDAKLTLLHLEGITL</sequence>
<dbReference type="InterPro" id="IPR001497">
    <property type="entry name" value="MethylDNA_cys_MeTrfase_AS"/>
</dbReference>
<evidence type="ECO:0000313" key="11">
    <source>
        <dbReference type="Proteomes" id="UP000029628"/>
    </source>
</evidence>
<dbReference type="InterPro" id="IPR036388">
    <property type="entry name" value="WH-like_DNA-bd_sf"/>
</dbReference>
<evidence type="ECO:0000256" key="8">
    <source>
        <dbReference type="ARBA" id="ARBA00049348"/>
    </source>
</evidence>